<dbReference type="InterPro" id="IPR002641">
    <property type="entry name" value="PNPLA_dom"/>
</dbReference>
<dbReference type="GO" id="GO:0006631">
    <property type="term" value="P:fatty acid metabolic process"/>
    <property type="evidence" value="ECO:0007669"/>
    <property type="project" value="TreeGrafter"/>
</dbReference>
<keyword evidence="3 4" id="KW-0443">Lipid metabolism</keyword>
<feature type="short sequence motif" description="GXSXG" evidence="4">
    <location>
        <begin position="519"/>
        <end position="523"/>
    </location>
</feature>
<keyword evidence="5" id="KW-0472">Membrane</keyword>
<feature type="short sequence motif" description="GXGXXG" evidence="4">
    <location>
        <begin position="487"/>
        <end position="492"/>
    </location>
</feature>
<evidence type="ECO:0000259" key="6">
    <source>
        <dbReference type="PROSITE" id="PS51635"/>
    </source>
</evidence>
<organism evidence="7 8">
    <name type="scientific">Prymnesium parvum</name>
    <name type="common">Toxic golden alga</name>
    <dbReference type="NCBI Taxonomy" id="97485"/>
    <lineage>
        <taxon>Eukaryota</taxon>
        <taxon>Haptista</taxon>
        <taxon>Haptophyta</taxon>
        <taxon>Prymnesiophyceae</taxon>
        <taxon>Prymnesiales</taxon>
        <taxon>Prymnesiaceae</taxon>
        <taxon>Prymnesium</taxon>
    </lineage>
</organism>
<evidence type="ECO:0000256" key="5">
    <source>
        <dbReference type="SAM" id="Phobius"/>
    </source>
</evidence>
<dbReference type="AlphaFoldDB" id="A0AB34J829"/>
<dbReference type="Gene3D" id="3.40.1090.10">
    <property type="entry name" value="Cytosolic phospholipase A2 catalytic domain"/>
    <property type="match status" value="1"/>
</dbReference>
<dbReference type="EMBL" id="JBGBPQ010000011">
    <property type="protein sequence ID" value="KAL1515662.1"/>
    <property type="molecule type" value="Genomic_DNA"/>
</dbReference>
<protein>
    <recommendedName>
        <fullName evidence="6">PNPLA domain-containing protein</fullName>
    </recommendedName>
</protein>
<feature type="transmembrane region" description="Helical" evidence="5">
    <location>
        <begin position="12"/>
        <end position="29"/>
    </location>
</feature>
<dbReference type="GO" id="GO:0016042">
    <property type="term" value="P:lipid catabolic process"/>
    <property type="evidence" value="ECO:0007669"/>
    <property type="project" value="UniProtKB-UniRule"/>
</dbReference>
<gene>
    <name evidence="7" type="ORF">AB1Y20_002279</name>
</gene>
<evidence type="ECO:0000256" key="3">
    <source>
        <dbReference type="ARBA" id="ARBA00023098"/>
    </source>
</evidence>
<dbReference type="PROSITE" id="PS51635">
    <property type="entry name" value="PNPLA"/>
    <property type="match status" value="1"/>
</dbReference>
<keyword evidence="2 4" id="KW-0442">Lipid degradation</keyword>
<evidence type="ECO:0000313" key="8">
    <source>
        <dbReference type="Proteomes" id="UP001515480"/>
    </source>
</evidence>
<evidence type="ECO:0000256" key="1">
    <source>
        <dbReference type="ARBA" id="ARBA00022801"/>
    </source>
</evidence>
<dbReference type="GO" id="GO:0016020">
    <property type="term" value="C:membrane"/>
    <property type="evidence" value="ECO:0007669"/>
    <property type="project" value="TreeGrafter"/>
</dbReference>
<feature type="active site" description="Proton acceptor" evidence="4">
    <location>
        <position position="674"/>
    </location>
</feature>
<proteinExistence type="predicted"/>
<feature type="short sequence motif" description="DGA/G" evidence="4">
    <location>
        <begin position="674"/>
        <end position="676"/>
    </location>
</feature>
<dbReference type="SUPFAM" id="SSF52151">
    <property type="entry name" value="FabD/lysophospholipase-like"/>
    <property type="match status" value="1"/>
</dbReference>
<feature type="active site" description="Nucleophile" evidence="4">
    <location>
        <position position="521"/>
    </location>
</feature>
<keyword evidence="5" id="KW-0812">Transmembrane</keyword>
<keyword evidence="5" id="KW-1133">Transmembrane helix</keyword>
<feature type="domain" description="PNPLA" evidence="6">
    <location>
        <begin position="483"/>
        <end position="687"/>
    </location>
</feature>
<accession>A0AB34J829</accession>
<evidence type="ECO:0000256" key="4">
    <source>
        <dbReference type="PROSITE-ProRule" id="PRU01161"/>
    </source>
</evidence>
<keyword evidence="1 4" id="KW-0378">Hydrolase</keyword>
<evidence type="ECO:0000256" key="2">
    <source>
        <dbReference type="ARBA" id="ARBA00022963"/>
    </source>
</evidence>
<dbReference type="PANTHER" id="PTHR24185">
    <property type="entry name" value="CALCIUM-INDEPENDENT PHOSPHOLIPASE A2-GAMMA"/>
    <property type="match status" value="1"/>
</dbReference>
<dbReference type="Proteomes" id="UP001515480">
    <property type="component" value="Unassembled WGS sequence"/>
</dbReference>
<sequence length="844" mass="91703">MLARGALLLHRLRPWLMATTLGISLALAFEEARLGSGVESSRVISAVGIGLGALHLVATLTWALSERGGDATSTDGSLLVSATASILIDASLLGVAFLYASSLRVTLPDLSGVRFQQLAVYAAASGRASHELGAILHLHALRIRRPSTLLRTCSANSPRSMRPESGRSILLLRPIHRRLYMTLLHLSEVRALRRLSLILFNSAFSDLGVCFYSACIIAPPPAGLGVSSRLVASVFVAYDAAVMLLCNLKAKLIACTSRESFIRLHPILQLMSDVSCLFVEVWVLSCNASLSLQIELLFLLRVARSVIYLMSYPTAHRPRQNKTLNHAYHRSAEIEREGPPDSLLNGVVLRDIEEASSECNGSDSSLRGWRRRELPALNWNRASHFQKAMSAKASLGGAWISSAKSSKNLCAAGAYIRRRATSIHKLSKDVVDYDDEDEDGQTSGEGVAVMDSMADSVKAQHKVRLSSVRLSTSEQGERPLRILAIDGGGIKGFNALESILEIEKRCGLPISDLFDLIVGTSIGGAIAMTLMTRGPDGSSACGRLLESLASDVLSKGSLFNLMRLGHKIQTNAVDKFAQKAYGEMNVQGDSRMPPALGGRPGEGKRRPHCALTSAFMEKNQWCCMLLCNYDRPDHEGDHRMVGSNQWEVGDILRASTAAPTYFQPVTVDGRTYVDGGLAANNPTMHAILEAGCIWPQRRIGCVVSLGCGKSSYGGAKSSGTLYWVSQLMAIAVSTEKVHESVRALTHNLNINYWRIDPDEPSGDAALDESSPGRITAMRQATREYLQSNSAELDQMCLALLQLTWHPSAFSTINSLLKKSSLQSDVQRAMQQLIVNHATQRQLSE</sequence>
<name>A0AB34J829_PRYPA</name>
<dbReference type="GO" id="GO:0004620">
    <property type="term" value="F:phospholipase activity"/>
    <property type="evidence" value="ECO:0007669"/>
    <property type="project" value="TreeGrafter"/>
</dbReference>
<feature type="transmembrane region" description="Helical" evidence="5">
    <location>
        <begin position="41"/>
        <end position="64"/>
    </location>
</feature>
<dbReference type="Pfam" id="PF01734">
    <property type="entry name" value="Patatin"/>
    <property type="match status" value="1"/>
</dbReference>
<comment type="caution">
    <text evidence="7">The sequence shown here is derived from an EMBL/GenBank/DDBJ whole genome shotgun (WGS) entry which is preliminary data.</text>
</comment>
<dbReference type="InterPro" id="IPR016035">
    <property type="entry name" value="Acyl_Trfase/lysoPLipase"/>
</dbReference>
<reference evidence="7 8" key="1">
    <citation type="journal article" date="2024" name="Science">
        <title>Giant polyketide synthase enzymes in the biosynthesis of giant marine polyether toxins.</title>
        <authorList>
            <person name="Fallon T.R."/>
            <person name="Shende V.V."/>
            <person name="Wierzbicki I.H."/>
            <person name="Pendleton A.L."/>
            <person name="Watervoot N.F."/>
            <person name="Auber R.P."/>
            <person name="Gonzalez D.J."/>
            <person name="Wisecaver J.H."/>
            <person name="Moore B.S."/>
        </authorList>
    </citation>
    <scope>NUCLEOTIDE SEQUENCE [LARGE SCALE GENOMIC DNA]</scope>
    <source>
        <strain evidence="7 8">12B1</strain>
    </source>
</reference>
<feature type="transmembrane region" description="Helical" evidence="5">
    <location>
        <begin position="76"/>
        <end position="100"/>
    </location>
</feature>
<evidence type="ECO:0000313" key="7">
    <source>
        <dbReference type="EMBL" id="KAL1515662.1"/>
    </source>
</evidence>
<dbReference type="PANTHER" id="PTHR24185:SF1">
    <property type="entry name" value="CALCIUM-INDEPENDENT PHOSPHOLIPASE A2-GAMMA"/>
    <property type="match status" value="1"/>
</dbReference>
<keyword evidence="8" id="KW-1185">Reference proteome</keyword>